<evidence type="ECO:0000256" key="4">
    <source>
        <dbReference type="PIRSR" id="PIRSR610347-2"/>
    </source>
</evidence>
<dbReference type="Gene3D" id="3.30.870.10">
    <property type="entry name" value="Endonuclease Chain A"/>
    <property type="match status" value="2"/>
</dbReference>
<dbReference type="AlphaFoldDB" id="A0A9Q1JZE1"/>
<dbReference type="InterPro" id="IPR000253">
    <property type="entry name" value="FHA_dom"/>
</dbReference>
<feature type="active site" description="Proton donor/acceptor" evidence="3">
    <location>
        <position position="1045"/>
    </location>
</feature>
<dbReference type="GO" id="GO:0005634">
    <property type="term" value="C:nucleus"/>
    <property type="evidence" value="ECO:0007669"/>
    <property type="project" value="InterPro"/>
</dbReference>
<feature type="binding site" evidence="4">
    <location>
        <position position="1047"/>
    </location>
    <ligand>
        <name>substrate</name>
    </ligand>
</feature>
<proteinExistence type="predicted"/>
<name>A0A9Q1JZE1_9CARY</name>
<dbReference type="Pfam" id="PF06087">
    <property type="entry name" value="Tyr-DNA_phospho"/>
    <property type="match status" value="2"/>
</dbReference>
<dbReference type="GO" id="GO:0008270">
    <property type="term" value="F:zinc ion binding"/>
    <property type="evidence" value="ECO:0007669"/>
    <property type="project" value="InterPro"/>
</dbReference>
<dbReference type="Pfam" id="PF00498">
    <property type="entry name" value="FHA"/>
    <property type="match status" value="1"/>
</dbReference>
<comment type="caution">
    <text evidence="7">The sequence shown here is derived from an EMBL/GenBank/DDBJ whole genome shotgun (WGS) entry which is preliminary data.</text>
</comment>
<evidence type="ECO:0000259" key="6">
    <source>
        <dbReference type="PROSITE" id="PS50006"/>
    </source>
</evidence>
<dbReference type="SMART" id="SM00910">
    <property type="entry name" value="HIRAN"/>
    <property type="match status" value="1"/>
</dbReference>
<protein>
    <recommendedName>
        <fullName evidence="6">FHA domain-containing protein</fullName>
    </recommendedName>
</protein>
<dbReference type="Pfam" id="PF08797">
    <property type="entry name" value="HIRAN"/>
    <property type="match status" value="1"/>
</dbReference>
<evidence type="ECO:0000256" key="5">
    <source>
        <dbReference type="PIRSR" id="PIRSR610347-3"/>
    </source>
</evidence>
<keyword evidence="8" id="KW-1185">Reference proteome</keyword>
<dbReference type="InterPro" id="IPR010347">
    <property type="entry name" value="Tdp1"/>
</dbReference>
<feature type="active site" description="Nucleophile" evidence="3">
    <location>
        <position position="558"/>
    </location>
</feature>
<dbReference type="InterPro" id="IPR014905">
    <property type="entry name" value="HIRAN"/>
</dbReference>
<keyword evidence="1" id="KW-0479">Metal-binding</keyword>
<organism evidence="7 8">
    <name type="scientific">Carnegiea gigantea</name>
    <dbReference type="NCBI Taxonomy" id="171969"/>
    <lineage>
        <taxon>Eukaryota</taxon>
        <taxon>Viridiplantae</taxon>
        <taxon>Streptophyta</taxon>
        <taxon>Embryophyta</taxon>
        <taxon>Tracheophyta</taxon>
        <taxon>Spermatophyta</taxon>
        <taxon>Magnoliopsida</taxon>
        <taxon>eudicotyledons</taxon>
        <taxon>Gunneridae</taxon>
        <taxon>Pentapetalae</taxon>
        <taxon>Caryophyllales</taxon>
        <taxon>Cactineae</taxon>
        <taxon>Cactaceae</taxon>
        <taxon>Cactoideae</taxon>
        <taxon>Echinocereeae</taxon>
        <taxon>Carnegiea</taxon>
    </lineage>
</organism>
<dbReference type="CDD" id="cd09122">
    <property type="entry name" value="PLDc_Tdp1_1"/>
    <property type="match status" value="1"/>
</dbReference>
<dbReference type="Proteomes" id="UP001153076">
    <property type="component" value="Unassembled WGS sequence"/>
</dbReference>
<dbReference type="SUPFAM" id="SSF49879">
    <property type="entry name" value="SMAD/FHA domain"/>
    <property type="match status" value="1"/>
</dbReference>
<accession>A0A9Q1JZE1</accession>
<dbReference type="OrthoDB" id="47785at2759"/>
<evidence type="ECO:0000256" key="1">
    <source>
        <dbReference type="ARBA" id="ARBA00022723"/>
    </source>
</evidence>
<gene>
    <name evidence="7" type="ORF">Cgig2_010456</name>
</gene>
<dbReference type="PROSITE" id="PS50006">
    <property type="entry name" value="FHA_DOMAIN"/>
    <property type="match status" value="1"/>
</dbReference>
<reference evidence="7" key="1">
    <citation type="submission" date="2022-04" db="EMBL/GenBank/DDBJ databases">
        <title>Carnegiea gigantea Genome sequencing and assembly v2.</title>
        <authorList>
            <person name="Copetti D."/>
            <person name="Sanderson M.J."/>
            <person name="Burquez A."/>
            <person name="Wojciechowski M.F."/>
        </authorList>
    </citation>
    <scope>NUCLEOTIDE SEQUENCE</scope>
    <source>
        <strain evidence="7">SGP5-SGP5p</strain>
        <tissue evidence="7">Aerial part</tissue>
    </source>
</reference>
<dbReference type="GO" id="GO:0016818">
    <property type="term" value="F:hydrolase activity, acting on acid anhydrides, in phosphorus-containing anhydrides"/>
    <property type="evidence" value="ECO:0007669"/>
    <property type="project" value="InterPro"/>
</dbReference>
<dbReference type="EMBL" id="JAKOGI010000489">
    <property type="protein sequence ID" value="KAJ8434246.1"/>
    <property type="molecule type" value="Genomic_DNA"/>
</dbReference>
<dbReference type="PANTHER" id="PTHR12415">
    <property type="entry name" value="TYROSYL-DNA PHOSPHODIESTERASE 1"/>
    <property type="match status" value="1"/>
</dbReference>
<dbReference type="CDD" id="cd09123">
    <property type="entry name" value="PLDc_Tdp1_2"/>
    <property type="match status" value="1"/>
</dbReference>
<dbReference type="Gene3D" id="2.60.200.20">
    <property type="match status" value="1"/>
</dbReference>
<dbReference type="GO" id="GO:0008081">
    <property type="term" value="F:phosphoric diester hydrolase activity"/>
    <property type="evidence" value="ECO:0007669"/>
    <property type="project" value="InterPro"/>
</dbReference>
<dbReference type="GO" id="GO:0006281">
    <property type="term" value="P:DNA repair"/>
    <property type="evidence" value="ECO:0007669"/>
    <property type="project" value="InterPro"/>
</dbReference>
<dbReference type="SUPFAM" id="SSF56024">
    <property type="entry name" value="Phospholipase D/nuclease"/>
    <property type="match status" value="2"/>
</dbReference>
<evidence type="ECO:0000256" key="3">
    <source>
        <dbReference type="PIRSR" id="PIRSR610347-1"/>
    </source>
</evidence>
<dbReference type="InterPro" id="IPR008984">
    <property type="entry name" value="SMAD_FHA_dom_sf"/>
</dbReference>
<keyword evidence="2" id="KW-0378">Hydrolase</keyword>
<feature type="binding site" evidence="4">
    <location>
        <position position="560"/>
    </location>
    <ligand>
        <name>substrate</name>
    </ligand>
</feature>
<dbReference type="Gene3D" id="3.30.70.2330">
    <property type="match status" value="1"/>
</dbReference>
<evidence type="ECO:0000313" key="8">
    <source>
        <dbReference type="Proteomes" id="UP001153076"/>
    </source>
</evidence>
<dbReference type="GO" id="GO:0003676">
    <property type="term" value="F:nucleic acid binding"/>
    <property type="evidence" value="ECO:0007669"/>
    <property type="project" value="InterPro"/>
</dbReference>
<dbReference type="CDD" id="cd00060">
    <property type="entry name" value="FHA"/>
    <property type="match status" value="1"/>
</dbReference>
<sequence>MSYTTGCKTERVKRDAQILGHSSSHSEKVRNLLGCKSKKQKVATALVDLIQLMGDDAMVVDDDNDDGVRELPSSSGFHCLSSLLEPDQPYTIGRNHRDAQFIFKDPRVSKRHCQILFDAFLKKVYLLNGALLRSSSNCCNSSICVVDQFRDRLQNKDKKSGVACYYCRYKLKASLNGVFVNGVKVGKGLAVELSAGDEVILVCANRNRACFSHSSIGFIVRRIVFQEEVVLPGYDGFQFEWPRLHRLLLSGKVNKRVFALRVSDSECPSSECDEVVGRAKALSACCKRILHSNDPVSFIRKFVASDSPVRGSYACKTEENKFPGFELNDSITSPASSEQEPVVPVFRQQKLPSDSLEFVKDIVISKAPMVQATDIPASCEKMVSSEPKNDHLHLEGCAGNTCSNVGDLTNAPGLAFTDGKSPPNCESVRQSECWKVLPPPPGKNFYLNRLQSMQQSSFSQKNGVALPELLHPVDTISRMFVATFTSDIGWFLSYCDIPSHLPVTLACHDTERCWSGNPEMRSGVPYPDFPNLVVVYPPFPEVIAFGKDRKRKGVGCHHPKLLVLQREHTLRVIITSANLVAKQWNDVTNTIWWQDFPRRNSPDCAPFFNQICHGDADDNLNSDFVAQLAGFMATLVSDVPSQTHWIVELSKYDFTKASAYLVASVPGIHSYKPQSAPLPAYKFRCGEKLLGSVEASVVGLSHLFRAAKDSNGLQLKKLATYLASSAEKSCGISEIILRRDKNVPADANAVSVLVPDPMDLVKGDCVQLGFLPRAVARWVSPLWDIGFFRFCGYVHPQEALAAAFGEENMKVRLILYVSQAWYFATVPSTFCDVLPVLICPGNTNAYEYAQGPHFQDIPKMMKPQHVVAFCSLIASVQRCTGLWRLEEVLHQHKWPEHLESDFIYGKCLVGFICCILSGFEALNISQFSLFSSWACLSGCSSIGTSVNAQFLADFSAAAGKRFQQLFDSEESDPEWGYWDASHELKHPSLRIIFPTIQRVKSAHCGILPSRRLLCFSEKTWQRLKTADILNDAIPNPSDRVGHPMHVKVARRRFQTEEYSSSFGWIYCGSHNMSSAAWGRIMSSQSGGQVKGPEKSNSSSQRLHVCNYELGVIFIFPPPGTTGSNAKNSSSLDDIDLPFVMPAPKYGPKDRPATMRAMREALAELAEREQMMELPKLDAAEDMMEEVPDEDDEDDVFAQAVNGTPLEEEEEEEKAYADVLWSQVESSQSY</sequence>
<evidence type="ECO:0000313" key="7">
    <source>
        <dbReference type="EMBL" id="KAJ8434246.1"/>
    </source>
</evidence>
<evidence type="ECO:0000256" key="2">
    <source>
        <dbReference type="ARBA" id="ARBA00022801"/>
    </source>
</evidence>
<feature type="site" description="Interaction with DNA" evidence="5">
    <location>
        <position position="1073"/>
    </location>
</feature>
<dbReference type="PANTHER" id="PTHR12415:SF3">
    <property type="entry name" value="OS04G0403400 PROTEIN"/>
    <property type="match status" value="1"/>
</dbReference>
<feature type="domain" description="FHA" evidence="6">
    <location>
        <begin position="90"/>
        <end position="185"/>
    </location>
</feature>